<dbReference type="EMBL" id="CP013189">
    <property type="protein sequence ID" value="ALO45358.1"/>
    <property type="molecule type" value="Genomic_DNA"/>
</dbReference>
<dbReference type="KEGG" id="pspi:PS2015_678"/>
<dbReference type="GO" id="GO:0016787">
    <property type="term" value="F:hydrolase activity"/>
    <property type="evidence" value="ECO:0007669"/>
    <property type="project" value="UniProtKB-KW"/>
</dbReference>
<dbReference type="PANTHER" id="PTHR42889">
    <property type="entry name" value="BLR3681 PROTEIN"/>
    <property type="match status" value="1"/>
</dbReference>
<dbReference type="Pfam" id="PF04909">
    <property type="entry name" value="Amidohydro_2"/>
    <property type="match status" value="1"/>
</dbReference>
<protein>
    <submittedName>
        <fullName evidence="2">Amidohydrolase</fullName>
    </submittedName>
</protein>
<keyword evidence="3" id="KW-1185">Reference proteome</keyword>
<dbReference type="PANTHER" id="PTHR42889:SF1">
    <property type="entry name" value="BLR3681 PROTEIN"/>
    <property type="match status" value="1"/>
</dbReference>
<organism evidence="2 3">
    <name type="scientific">Pseudohongiella spirulinae</name>
    <dbReference type="NCBI Taxonomy" id="1249552"/>
    <lineage>
        <taxon>Bacteria</taxon>
        <taxon>Pseudomonadati</taxon>
        <taxon>Pseudomonadota</taxon>
        <taxon>Gammaproteobacteria</taxon>
        <taxon>Pseudomonadales</taxon>
        <taxon>Pseudohongiellaceae</taxon>
        <taxon>Pseudohongiella</taxon>
    </lineage>
</organism>
<dbReference type="Proteomes" id="UP000065641">
    <property type="component" value="Chromosome"/>
</dbReference>
<dbReference type="InterPro" id="IPR032466">
    <property type="entry name" value="Metal_Hydrolase"/>
</dbReference>
<dbReference type="STRING" id="1249552.PS2015_678"/>
<accession>A0A0S2KB72</accession>
<name>A0A0S2KB72_9GAMM</name>
<evidence type="ECO:0000313" key="2">
    <source>
        <dbReference type="EMBL" id="ALO45358.1"/>
    </source>
</evidence>
<dbReference type="InterPro" id="IPR006680">
    <property type="entry name" value="Amidohydro-rel"/>
</dbReference>
<proteinExistence type="predicted"/>
<evidence type="ECO:0000313" key="3">
    <source>
        <dbReference type="Proteomes" id="UP000065641"/>
    </source>
</evidence>
<dbReference type="Gene3D" id="3.20.20.140">
    <property type="entry name" value="Metal-dependent hydrolases"/>
    <property type="match status" value="1"/>
</dbReference>
<keyword evidence="2" id="KW-0378">Hydrolase</keyword>
<sequence length="488" mass="54092">MKHQIDQDGLRLPIKLDTTSNGEYAPMPLSRANLLANEMAHTSASSNAKRCGLDRRSFLIGSCGAASTLLAFNAANAAAGKTGGFYQISDDAAVDLQLAQAEVGGNEFIFDVQGHYVNPNGAWLQLVPENSRPYSTLPKASCEMADDPGNRSYLNCLSADEFIKDVFFDSDTSIMVLSFVPSTRETEPVTIEDAHETRNIVAQLDGSKRLMIHGRVNPNQDGDLEGMDELAERWDICAFKTYTQFGPGGVGFWLHDDPGLAMIERARSLGVKNICVHKGLPFGPISLEHSRCDDVGIVAKMYPDMNFLIYHSGYDNSVTEQAFAEGQGRMGIDSLIQSLLDNEVAPNSNVYAELGSTWRLLMRDPDNAAHSLGKLLRYVGENNVLWGTDSIWYGSPQDQIQAFRTFQISTAFQEQFGYPEITPELRRKVFGLNAARPYEISAEEINRFVAADQISQRKLAYLENPQPHFRTYGPKTRREFMNFLSLGG</sequence>
<dbReference type="OrthoDB" id="7325417at2"/>
<dbReference type="SUPFAM" id="SSF51556">
    <property type="entry name" value="Metallo-dependent hydrolases"/>
    <property type="match status" value="1"/>
</dbReference>
<reference evidence="2 3" key="1">
    <citation type="submission" date="2015-11" db="EMBL/GenBank/DDBJ databases">
        <authorList>
            <person name="Zhang Y."/>
            <person name="Guo Z."/>
        </authorList>
    </citation>
    <scope>NUCLEOTIDE SEQUENCE [LARGE SCALE GENOMIC DNA]</scope>
    <source>
        <strain evidence="2 3">KCTC 32221</strain>
    </source>
</reference>
<dbReference type="PATRIC" id="fig|1249552.3.peg.683"/>
<dbReference type="AlphaFoldDB" id="A0A0S2KB72"/>
<evidence type="ECO:0000259" key="1">
    <source>
        <dbReference type="Pfam" id="PF04909"/>
    </source>
</evidence>
<dbReference type="RefSeq" id="WP_058023117.1">
    <property type="nucleotide sequence ID" value="NZ_CP013189.1"/>
</dbReference>
<gene>
    <name evidence="2" type="ORF">PS2015_678</name>
</gene>
<feature type="domain" description="Amidohydrolase-related" evidence="1">
    <location>
        <begin position="223"/>
        <end position="438"/>
    </location>
</feature>